<evidence type="ECO:0000313" key="1">
    <source>
        <dbReference type="EMBL" id="KAK4084121.1"/>
    </source>
</evidence>
<reference evidence="2" key="1">
    <citation type="submission" date="2015-05" db="EMBL/GenBank/DDBJ databases">
        <authorList>
            <person name="Wang D.B."/>
            <person name="Wang M."/>
        </authorList>
    </citation>
    <scope>NUCLEOTIDE SEQUENCE</scope>
    <source>
        <strain evidence="2">36-1</strain>
    </source>
</reference>
<reference evidence="1 4" key="4">
    <citation type="journal article" date="2024" name="Microbiol. Resour. Announc.">
        <title>Genome annotations for the ascomycete fungi Trichoderma harzianum, Trichoderma aggressivum, and Purpureocillium lilacinum.</title>
        <authorList>
            <person name="Beijen E.P.W."/>
            <person name="Ohm R.A."/>
        </authorList>
    </citation>
    <scope>NUCLEOTIDE SEQUENCE [LARGE SCALE GENOMIC DNA]</scope>
    <source>
        <strain evidence="1 4">CBS 150709</strain>
    </source>
</reference>
<evidence type="ECO:0000313" key="2">
    <source>
        <dbReference type="EMBL" id="PWI71154.1"/>
    </source>
</evidence>
<dbReference type="Proteomes" id="UP001287286">
    <property type="component" value="Unassembled WGS sequence"/>
</dbReference>
<evidence type="ECO:0000313" key="4">
    <source>
        <dbReference type="Proteomes" id="UP001287286"/>
    </source>
</evidence>
<name>A0A2U3E9G7_PURLI</name>
<accession>A0A2U3E9G7</accession>
<reference evidence="2 3" key="2">
    <citation type="journal article" date="2016" name="Front. Microbiol.">
        <title>Genome and transcriptome sequences reveal the specific parasitism of the nematophagous Purpureocillium lilacinum 36-1.</title>
        <authorList>
            <person name="Xie J."/>
            <person name="Li S."/>
            <person name="Mo C."/>
            <person name="Xiao X."/>
            <person name="Peng D."/>
            <person name="Wang G."/>
            <person name="Xiao Y."/>
        </authorList>
    </citation>
    <scope>NUCLEOTIDE SEQUENCE [LARGE SCALE GENOMIC DNA]</scope>
    <source>
        <strain evidence="2 3">36-1</strain>
    </source>
</reference>
<sequence length="206" mass="21958">MAPDFPELDPSTRYGTAEATLTPNNVMLEDGGCLAVEAVGSRLDTDTRQADRAMSLFGRNSFVSKQGSILITAEGRWKWQQARLRGVGIFRASEAATEAAVNATVSPGLPVDDGDRLPSLHHASAGADCRASAPDLGLSTANTLGGSGWGRPTELFSTWKVDALDTRSWSLGADRRRPNWPDFAAITFVARKVTTPPRLAGETGET</sequence>
<reference evidence="1" key="3">
    <citation type="submission" date="2023-11" db="EMBL/GenBank/DDBJ databases">
        <authorList>
            <person name="Beijen E."/>
            <person name="Ohm R.A."/>
        </authorList>
    </citation>
    <scope>NUCLEOTIDE SEQUENCE</scope>
    <source>
        <strain evidence="1">CBS 150709</strain>
    </source>
</reference>
<gene>
    <name evidence="2" type="ORF">PCL_12522</name>
    <name evidence="1" type="ORF">Purlil1_10465</name>
</gene>
<protein>
    <submittedName>
        <fullName evidence="2">Uncharacterized protein</fullName>
    </submittedName>
</protein>
<dbReference type="AlphaFoldDB" id="A0A2U3E9G7"/>
<dbReference type="EMBL" id="JAWRVI010000053">
    <property type="protein sequence ID" value="KAK4084121.1"/>
    <property type="molecule type" value="Genomic_DNA"/>
</dbReference>
<keyword evidence="4" id="KW-1185">Reference proteome</keyword>
<evidence type="ECO:0000313" key="3">
    <source>
        <dbReference type="Proteomes" id="UP000245956"/>
    </source>
</evidence>
<organism evidence="2 3">
    <name type="scientific">Purpureocillium lilacinum</name>
    <name type="common">Paecilomyces lilacinus</name>
    <dbReference type="NCBI Taxonomy" id="33203"/>
    <lineage>
        <taxon>Eukaryota</taxon>
        <taxon>Fungi</taxon>
        <taxon>Dikarya</taxon>
        <taxon>Ascomycota</taxon>
        <taxon>Pezizomycotina</taxon>
        <taxon>Sordariomycetes</taxon>
        <taxon>Hypocreomycetidae</taxon>
        <taxon>Hypocreales</taxon>
        <taxon>Ophiocordycipitaceae</taxon>
        <taxon>Purpureocillium</taxon>
    </lineage>
</organism>
<proteinExistence type="predicted"/>
<dbReference type="EMBL" id="LCWV01000008">
    <property type="protein sequence ID" value="PWI71154.1"/>
    <property type="molecule type" value="Genomic_DNA"/>
</dbReference>
<dbReference type="Proteomes" id="UP000245956">
    <property type="component" value="Unassembled WGS sequence"/>
</dbReference>
<comment type="caution">
    <text evidence="2">The sequence shown here is derived from an EMBL/GenBank/DDBJ whole genome shotgun (WGS) entry which is preliminary data.</text>
</comment>